<accession>A0ABS6XJT8</accession>
<dbReference type="RefSeq" id="WP_219237576.1">
    <property type="nucleotide sequence ID" value="NZ_JAHWZX010000004.1"/>
</dbReference>
<dbReference type="InterPro" id="IPR051474">
    <property type="entry name" value="Anti-sigma-K/W_factor"/>
</dbReference>
<name>A0ABS6XJT8_9SPHN</name>
<sequence length="240" mass="25675">MTEPDWNSDEFDVLAGELAIGVLEGDARAEALRLQLSDARFAERVEAWQLRLGPLLSRIPETPAPASLWPAIERRLSDQTEQRPVSTLRRWQAATFVTGAAAALFAGLFFVRPSPEPVIVTRDVPRPVLVQAATARLGKADSGPSFAARYDPLADRLRIEADGVNAGERVPQLWVIPADGTPRSLGLISGSGSSQVAVPPALRAYLRPGSSLAVSLENTQGAPHTAPEGEIIATGTIFEI</sequence>
<protein>
    <submittedName>
        <fullName evidence="2">Anti-sigma factor</fullName>
    </submittedName>
</protein>
<evidence type="ECO:0000313" key="2">
    <source>
        <dbReference type="EMBL" id="MBW4330473.1"/>
    </source>
</evidence>
<organism evidence="2 3">
    <name type="scientific">Stakelama flava</name>
    <dbReference type="NCBI Taxonomy" id="2860338"/>
    <lineage>
        <taxon>Bacteria</taxon>
        <taxon>Pseudomonadati</taxon>
        <taxon>Pseudomonadota</taxon>
        <taxon>Alphaproteobacteria</taxon>
        <taxon>Sphingomonadales</taxon>
        <taxon>Sphingomonadaceae</taxon>
        <taxon>Stakelama</taxon>
    </lineage>
</organism>
<dbReference type="PANTHER" id="PTHR37461:SF1">
    <property type="entry name" value="ANTI-SIGMA-K FACTOR RSKA"/>
    <property type="match status" value="1"/>
</dbReference>
<dbReference type="Pfam" id="PF10099">
    <property type="entry name" value="RskA_C"/>
    <property type="match status" value="1"/>
</dbReference>
<keyword evidence="3" id="KW-1185">Reference proteome</keyword>
<gene>
    <name evidence="2" type="ORF">KY084_06240</name>
</gene>
<evidence type="ECO:0000259" key="1">
    <source>
        <dbReference type="Pfam" id="PF10099"/>
    </source>
</evidence>
<comment type="caution">
    <text evidence="2">The sequence shown here is derived from an EMBL/GenBank/DDBJ whole genome shotgun (WGS) entry which is preliminary data.</text>
</comment>
<feature type="domain" description="Anti-sigma K factor RskA C-terminal" evidence="1">
    <location>
        <begin position="98"/>
        <end position="231"/>
    </location>
</feature>
<reference evidence="2 3" key="1">
    <citation type="submission" date="2021-07" db="EMBL/GenBank/DDBJ databases">
        <title>Stakelama flava sp. nov., a novel endophytic bacterium isolated from branch of Kandelia candel.</title>
        <authorList>
            <person name="Tuo L."/>
        </authorList>
    </citation>
    <scope>NUCLEOTIDE SEQUENCE [LARGE SCALE GENOMIC DNA]</scope>
    <source>
        <strain evidence="2 3">CBK3Z-3</strain>
    </source>
</reference>
<dbReference type="InterPro" id="IPR018764">
    <property type="entry name" value="RskA_C"/>
</dbReference>
<dbReference type="EMBL" id="JAHWZX010000004">
    <property type="protein sequence ID" value="MBW4330473.1"/>
    <property type="molecule type" value="Genomic_DNA"/>
</dbReference>
<evidence type="ECO:0000313" key="3">
    <source>
        <dbReference type="Proteomes" id="UP001197214"/>
    </source>
</evidence>
<proteinExistence type="predicted"/>
<dbReference type="Proteomes" id="UP001197214">
    <property type="component" value="Unassembled WGS sequence"/>
</dbReference>
<dbReference type="PANTHER" id="PTHR37461">
    <property type="entry name" value="ANTI-SIGMA-K FACTOR RSKA"/>
    <property type="match status" value="1"/>
</dbReference>